<dbReference type="Proteomes" id="UP000324209">
    <property type="component" value="Chromosome"/>
</dbReference>
<dbReference type="PANTHER" id="PTHR30595:SF6">
    <property type="entry name" value="SCHLAFEN ALBA-2 DOMAIN-CONTAINING PROTEIN"/>
    <property type="match status" value="1"/>
</dbReference>
<evidence type="ECO:0000313" key="4">
    <source>
        <dbReference type="Proteomes" id="UP000324209"/>
    </source>
</evidence>
<sequence>MNFFQSNKSLILSFVSILLALFLIFVMAGSNRLKDFLNDSMSDSIVSRPYREMQTILPEWINFLSNSAFWIEAGDFSENFEDSNLNLLNRAVSGSLPGVAAINYRSGMKYHSFILEEGRFILREINGNEEIRQIPLEMKDLPEDSKSNSDTIFLSNIHSLISTGEPGFSVTLEMPSASGKTISLDISLLRFIEFYKDIFDEDGILFSSFSKSEFITIPLNSAPLKGWSGSLGEKGSENYNYYYDLTKHVLEEISSSEMENLYHIEYDEQKWFVLLYELNEYGSSIGFILPESDLFFSQFDRFYVLAAIPFFLLFLVLIILFFLGNYRERRRLSEEELLLQVIEKGESKKLEFKSSLRWDYRDNCVNKKLEEVIMKSIAAFGNSAGGDLLIGVSDDGKPLGLQQDYQSLKHPDRDTFELHLRNLASAMYGTFVSRNVDVKFIEVHGKDICQVSVRSSSQPLFTTMTSKSGGKNEQFYIRDGNMSRRIESLKDITVYCQKRFK</sequence>
<evidence type="ECO:0000313" key="3">
    <source>
        <dbReference type="EMBL" id="QEN08955.1"/>
    </source>
</evidence>
<evidence type="ECO:0000259" key="2">
    <source>
        <dbReference type="Pfam" id="PF04326"/>
    </source>
</evidence>
<dbReference type="Pfam" id="PF04326">
    <property type="entry name" value="SLFN_AlbA_2"/>
    <property type="match status" value="1"/>
</dbReference>
<dbReference type="InterPro" id="IPR007421">
    <property type="entry name" value="Schlafen_AlbA_2_dom"/>
</dbReference>
<protein>
    <submittedName>
        <fullName evidence="3">ATP-binding protein</fullName>
    </submittedName>
</protein>
<dbReference type="PANTHER" id="PTHR30595">
    <property type="entry name" value="GLPR-RELATED TRANSCRIPTIONAL REPRESSOR"/>
    <property type="match status" value="1"/>
</dbReference>
<gene>
    <name evidence="3" type="ORF">EXM22_13485</name>
</gene>
<dbReference type="Gene3D" id="3.30.950.30">
    <property type="entry name" value="Schlafen, AAA domain"/>
    <property type="match status" value="1"/>
</dbReference>
<dbReference type="RefSeq" id="WP_149487034.1">
    <property type="nucleotide sequence ID" value="NZ_CP036150.1"/>
</dbReference>
<dbReference type="EMBL" id="CP036150">
    <property type="protein sequence ID" value="QEN08955.1"/>
    <property type="molecule type" value="Genomic_DNA"/>
</dbReference>
<proteinExistence type="predicted"/>
<reference evidence="3 4" key="1">
    <citation type="submission" date="2019-02" db="EMBL/GenBank/DDBJ databases">
        <title>Complete Genome Sequence and Methylome Analysis of free living Spirochaetas.</title>
        <authorList>
            <person name="Fomenkov A."/>
            <person name="Dubinina G."/>
            <person name="Leshcheva N."/>
            <person name="Mikheeva N."/>
            <person name="Grabovich M."/>
            <person name="Vincze T."/>
            <person name="Roberts R.J."/>
        </authorList>
    </citation>
    <scope>NUCLEOTIDE SEQUENCE [LARGE SCALE GENOMIC DNA]</scope>
    <source>
        <strain evidence="3 4">K2</strain>
    </source>
</reference>
<keyword evidence="1" id="KW-1133">Transmembrane helix</keyword>
<accession>A0A5C1QLB2</accession>
<keyword evidence="4" id="KW-1185">Reference proteome</keyword>
<feature type="transmembrane region" description="Helical" evidence="1">
    <location>
        <begin position="302"/>
        <end position="323"/>
    </location>
</feature>
<dbReference type="InterPro" id="IPR038461">
    <property type="entry name" value="Schlafen_AlbA_2_dom_sf"/>
</dbReference>
<dbReference type="KEGG" id="ock:EXM22_13485"/>
<dbReference type="AlphaFoldDB" id="A0A5C1QLB2"/>
<feature type="domain" description="Schlafen AlbA-2" evidence="2">
    <location>
        <begin position="346"/>
        <end position="486"/>
    </location>
</feature>
<keyword evidence="3" id="KW-0067">ATP-binding</keyword>
<keyword evidence="3" id="KW-0547">Nucleotide-binding</keyword>
<organism evidence="3 4">
    <name type="scientific">Oceanispirochaeta crateris</name>
    <dbReference type="NCBI Taxonomy" id="2518645"/>
    <lineage>
        <taxon>Bacteria</taxon>
        <taxon>Pseudomonadati</taxon>
        <taxon>Spirochaetota</taxon>
        <taxon>Spirochaetia</taxon>
        <taxon>Spirochaetales</taxon>
        <taxon>Spirochaetaceae</taxon>
        <taxon>Oceanispirochaeta</taxon>
    </lineage>
</organism>
<dbReference type="GO" id="GO:0005524">
    <property type="term" value="F:ATP binding"/>
    <property type="evidence" value="ECO:0007669"/>
    <property type="project" value="UniProtKB-KW"/>
</dbReference>
<keyword evidence="1" id="KW-0472">Membrane</keyword>
<dbReference type="OrthoDB" id="9807907at2"/>
<evidence type="ECO:0000256" key="1">
    <source>
        <dbReference type="SAM" id="Phobius"/>
    </source>
</evidence>
<name>A0A5C1QLB2_9SPIO</name>
<keyword evidence="1" id="KW-0812">Transmembrane</keyword>